<evidence type="ECO:0000313" key="3">
    <source>
        <dbReference type="Proteomes" id="UP000002230"/>
    </source>
</evidence>
<dbReference type="PIRSF" id="PIRSF038991">
    <property type="entry name" value="Protein_AbrB"/>
    <property type="match status" value="1"/>
</dbReference>
<feature type="transmembrane region" description="Helical" evidence="1">
    <location>
        <begin position="56"/>
        <end position="79"/>
    </location>
</feature>
<feature type="transmembrane region" description="Helical" evidence="1">
    <location>
        <begin position="307"/>
        <end position="327"/>
    </location>
</feature>
<dbReference type="PATRIC" id="fig|718251.5.peg.100"/>
<feature type="transmembrane region" description="Helical" evidence="1">
    <location>
        <begin position="234"/>
        <end position="259"/>
    </location>
</feature>
<dbReference type="InterPro" id="IPR007820">
    <property type="entry name" value="AbrB_fam"/>
</dbReference>
<reference evidence="3" key="1">
    <citation type="submission" date="2010-08" db="EMBL/GenBank/DDBJ databases">
        <title>Genome comparisons of Edwardsiella bacteria analysed using deep sequencing technology.</title>
        <authorList>
            <person name="van Soest J.J."/>
            <person name="Henkel C.V."/>
            <person name="Jansen H.J."/>
            <person name="van den Hondel C.A.M.J.J."/>
            <person name="Bloemberg G.V."/>
            <person name="Meijer A.H."/>
            <person name="Spaink H.P."/>
        </authorList>
    </citation>
    <scope>NUCLEOTIDE SEQUENCE [LARGE SCALE GENOMIC DNA]</scope>
    <source>
        <strain evidence="3">FL6-60</strain>
    </source>
</reference>
<sequence>MERLAHAEQWSILAVLSLGLGGLFLWLRLPAALLLGPMLAAVALGLRGATIRVHRLAMPIAQAILGCMIARALSLSLLSPLLDDWPVVLLVLLCTQLCSAITGWLLVRLSDLPGPTGAWGSSPGGASAMVAMAGEFGADVRLVAFMQYLRVLFVAAAAALVVRVGLGDAPQGVPLAPPWFPALGWAFVATLLLAGGGAWLGRRLRIPAGALLLPMLIGALCNTTGVMTPQTPEWLLAIAYALIGWQVGLLFTRTLFVLALRALPQIILSIAALMLCCALMAWGLTQVLPIDPLSAYLATSPGGLDTIAIIAAGSQVNLAFVMALQMLRLFTILLMGPAVARWISRHAASAP</sequence>
<dbReference type="PANTHER" id="PTHR38457:SF1">
    <property type="entry name" value="REGULATOR ABRB-RELATED"/>
    <property type="match status" value="1"/>
</dbReference>
<gene>
    <name evidence="2" type="ordered locus">ETAF_0100</name>
</gene>
<feature type="transmembrane region" description="Helical" evidence="1">
    <location>
        <begin position="178"/>
        <end position="201"/>
    </location>
</feature>
<dbReference type="PANTHER" id="PTHR38457">
    <property type="entry name" value="REGULATOR ABRB-RELATED"/>
    <property type="match status" value="1"/>
</dbReference>
<keyword evidence="1" id="KW-0812">Transmembrane</keyword>
<keyword evidence="2" id="KW-0503">Monooxygenase</keyword>
<protein>
    <submittedName>
        <fullName evidence="2">Putative ammonia monooxygenase</fullName>
    </submittedName>
</protein>
<dbReference type="KEGG" id="etd:ETAF_0100"/>
<evidence type="ECO:0000313" key="2">
    <source>
        <dbReference type="EMBL" id="ADM40223.1"/>
    </source>
</evidence>
<dbReference type="EMBL" id="CP002154">
    <property type="protein sequence ID" value="ADM40223.1"/>
    <property type="molecule type" value="Genomic_DNA"/>
</dbReference>
<dbReference type="GO" id="GO:0016020">
    <property type="term" value="C:membrane"/>
    <property type="evidence" value="ECO:0007669"/>
    <property type="project" value="InterPro"/>
</dbReference>
<name>A0A0H3DM29_EDWTF</name>
<dbReference type="NCBIfam" id="TIGR03082">
    <property type="entry name" value="Gneg_AbrB_dup"/>
    <property type="match status" value="2"/>
</dbReference>
<feature type="transmembrane region" description="Helical" evidence="1">
    <location>
        <begin position="85"/>
        <end position="107"/>
    </location>
</feature>
<keyword evidence="1" id="KW-1133">Transmembrane helix</keyword>
<dbReference type="Proteomes" id="UP000002230">
    <property type="component" value="Chromosome"/>
</dbReference>
<evidence type="ECO:0000256" key="1">
    <source>
        <dbReference type="SAM" id="Phobius"/>
    </source>
</evidence>
<keyword evidence="2" id="KW-0560">Oxidoreductase</keyword>
<dbReference type="AlphaFoldDB" id="A0A0H3DM29"/>
<feature type="transmembrane region" description="Helical" evidence="1">
    <location>
        <begin position="148"/>
        <end position="166"/>
    </location>
</feature>
<organism evidence="2 3">
    <name type="scientific">Edwardsiella tarda (strain FL6-60)</name>
    <dbReference type="NCBI Taxonomy" id="718251"/>
    <lineage>
        <taxon>Bacteria</taxon>
        <taxon>Pseudomonadati</taxon>
        <taxon>Pseudomonadota</taxon>
        <taxon>Gammaproteobacteria</taxon>
        <taxon>Enterobacterales</taxon>
        <taxon>Hafniaceae</taxon>
        <taxon>Edwardsiella</taxon>
    </lineage>
</organism>
<keyword evidence="3" id="KW-1185">Reference proteome</keyword>
<reference evidence="2 3" key="2">
    <citation type="journal article" date="2011" name="BMC Immunol.">
        <title>Comparison of static immersion and intravenous injection systems for exposure of zebrafish embryos to the natural pathogen Edwardsiella tarda.</title>
        <authorList>
            <person name="van Soest J.J."/>
            <person name="Stockhammer O.W."/>
            <person name="Ordas A."/>
            <person name="Bloemberg G.V."/>
            <person name="Spaink H.P."/>
            <person name="Meijer A.H."/>
        </authorList>
    </citation>
    <scope>NUCLEOTIDE SEQUENCE [LARGE SCALE GENOMIC DNA]</scope>
    <source>
        <strain evidence="2 3">FL6-60</strain>
    </source>
</reference>
<feature type="transmembrane region" description="Helical" evidence="1">
    <location>
        <begin position="266"/>
        <end position="287"/>
    </location>
</feature>
<dbReference type="InterPro" id="IPR017516">
    <property type="entry name" value="AbrB_dup"/>
</dbReference>
<dbReference type="GO" id="GO:0004497">
    <property type="term" value="F:monooxygenase activity"/>
    <property type="evidence" value="ECO:0007669"/>
    <property type="project" value="UniProtKB-KW"/>
</dbReference>
<dbReference type="GO" id="GO:0010468">
    <property type="term" value="P:regulation of gene expression"/>
    <property type="evidence" value="ECO:0007669"/>
    <property type="project" value="InterPro"/>
</dbReference>
<dbReference type="Pfam" id="PF05145">
    <property type="entry name" value="AbrB"/>
    <property type="match status" value="1"/>
</dbReference>
<feature type="transmembrane region" description="Helical" evidence="1">
    <location>
        <begin position="12"/>
        <end position="44"/>
    </location>
</feature>
<feature type="transmembrane region" description="Helical" evidence="1">
    <location>
        <begin position="208"/>
        <end position="228"/>
    </location>
</feature>
<accession>A0A0H3DM29</accession>
<keyword evidence="1" id="KW-0472">Membrane</keyword>
<dbReference type="HOGENOM" id="CLU_050210_0_1_6"/>
<proteinExistence type="predicted"/>